<protein>
    <submittedName>
        <fullName evidence="1">Uncharacterized protein</fullName>
    </submittedName>
</protein>
<dbReference type="Proteomes" id="UP000324222">
    <property type="component" value="Unassembled WGS sequence"/>
</dbReference>
<dbReference type="AlphaFoldDB" id="A0A5B7HVI8"/>
<sequence>MDRNSQGFMGKVREGATRAESLELRWMGNQEAKGCERRRCGWQGEEEEKLEDLDMDGKCGLRNGRCDGVLEKDKMWKRRGRMERRSGGIGRR</sequence>
<proteinExistence type="predicted"/>
<evidence type="ECO:0000313" key="1">
    <source>
        <dbReference type="EMBL" id="MPC76510.1"/>
    </source>
</evidence>
<organism evidence="1 2">
    <name type="scientific">Portunus trituberculatus</name>
    <name type="common">Swimming crab</name>
    <name type="synonym">Neptunus trituberculatus</name>
    <dbReference type="NCBI Taxonomy" id="210409"/>
    <lineage>
        <taxon>Eukaryota</taxon>
        <taxon>Metazoa</taxon>
        <taxon>Ecdysozoa</taxon>
        <taxon>Arthropoda</taxon>
        <taxon>Crustacea</taxon>
        <taxon>Multicrustacea</taxon>
        <taxon>Malacostraca</taxon>
        <taxon>Eumalacostraca</taxon>
        <taxon>Eucarida</taxon>
        <taxon>Decapoda</taxon>
        <taxon>Pleocyemata</taxon>
        <taxon>Brachyura</taxon>
        <taxon>Eubrachyura</taxon>
        <taxon>Portunoidea</taxon>
        <taxon>Portunidae</taxon>
        <taxon>Portuninae</taxon>
        <taxon>Portunus</taxon>
    </lineage>
</organism>
<dbReference type="EMBL" id="VSRR010043544">
    <property type="protein sequence ID" value="MPC76510.1"/>
    <property type="molecule type" value="Genomic_DNA"/>
</dbReference>
<gene>
    <name evidence="1" type="ORF">E2C01_070926</name>
</gene>
<comment type="caution">
    <text evidence="1">The sequence shown here is derived from an EMBL/GenBank/DDBJ whole genome shotgun (WGS) entry which is preliminary data.</text>
</comment>
<accession>A0A5B7HVI8</accession>
<reference evidence="1 2" key="1">
    <citation type="submission" date="2019-05" db="EMBL/GenBank/DDBJ databases">
        <title>Another draft genome of Portunus trituberculatus and its Hox gene families provides insights of decapod evolution.</title>
        <authorList>
            <person name="Jeong J.-H."/>
            <person name="Song I."/>
            <person name="Kim S."/>
            <person name="Choi T."/>
            <person name="Kim D."/>
            <person name="Ryu S."/>
            <person name="Kim W."/>
        </authorList>
    </citation>
    <scope>NUCLEOTIDE SEQUENCE [LARGE SCALE GENOMIC DNA]</scope>
    <source>
        <tissue evidence="1">Muscle</tissue>
    </source>
</reference>
<keyword evidence="2" id="KW-1185">Reference proteome</keyword>
<name>A0A5B7HVI8_PORTR</name>
<evidence type="ECO:0000313" key="2">
    <source>
        <dbReference type="Proteomes" id="UP000324222"/>
    </source>
</evidence>